<dbReference type="AlphaFoldDB" id="A0A0R2DXL8"/>
<dbReference type="Gene3D" id="2.40.30.10">
    <property type="entry name" value="Translation factors"/>
    <property type="match status" value="1"/>
</dbReference>
<evidence type="ECO:0000313" key="8">
    <source>
        <dbReference type="Proteomes" id="UP000050898"/>
    </source>
</evidence>
<proteinExistence type="predicted"/>
<dbReference type="GO" id="GO:0016787">
    <property type="term" value="F:hydrolase activity"/>
    <property type="evidence" value="ECO:0007669"/>
    <property type="project" value="UniProtKB-KW"/>
</dbReference>
<evidence type="ECO:0000256" key="2">
    <source>
        <dbReference type="ARBA" id="ARBA00022801"/>
    </source>
</evidence>
<keyword evidence="7" id="KW-0251">Elongation factor</keyword>
<name>A0A0R2DXL8_9LACO</name>
<keyword evidence="3" id="KW-0648">Protein biosynthesis</keyword>
<accession>A0A0R2DXL8</accession>
<keyword evidence="5" id="KW-0472">Membrane</keyword>
<keyword evidence="4" id="KW-0342">GTP-binding</keyword>
<dbReference type="InterPro" id="IPR013842">
    <property type="entry name" value="LepA_CTD"/>
</dbReference>
<dbReference type="PATRIC" id="fig|1046596.6.peg.2254"/>
<dbReference type="Pfam" id="PF00679">
    <property type="entry name" value="EFG_C"/>
    <property type="match status" value="1"/>
</dbReference>
<evidence type="ECO:0000256" key="3">
    <source>
        <dbReference type="ARBA" id="ARBA00022917"/>
    </source>
</evidence>
<keyword evidence="2" id="KW-0378">Hydrolase</keyword>
<dbReference type="InterPro" id="IPR006297">
    <property type="entry name" value="EF-4"/>
</dbReference>
<dbReference type="EMBL" id="AYYH01000065">
    <property type="protein sequence ID" value="KRN08592.1"/>
    <property type="molecule type" value="Genomic_DNA"/>
</dbReference>
<dbReference type="Gene3D" id="3.30.70.870">
    <property type="entry name" value="Elongation Factor G (Translational Gtpase), domain 3"/>
    <property type="match status" value="1"/>
</dbReference>
<evidence type="ECO:0000256" key="1">
    <source>
        <dbReference type="ARBA" id="ARBA00022741"/>
    </source>
</evidence>
<evidence type="ECO:0000313" key="7">
    <source>
        <dbReference type="EMBL" id="KRN08592.1"/>
    </source>
</evidence>
<dbReference type="Pfam" id="PF06421">
    <property type="entry name" value="LepA_C"/>
    <property type="match status" value="1"/>
</dbReference>
<reference evidence="7 8" key="1">
    <citation type="journal article" date="2015" name="Genome Announc.">
        <title>Expanding the biotechnology potential of lactobacilli through comparative genomics of 213 strains and associated genera.</title>
        <authorList>
            <person name="Sun Z."/>
            <person name="Harris H.M."/>
            <person name="McCann A."/>
            <person name="Guo C."/>
            <person name="Argimon S."/>
            <person name="Zhang W."/>
            <person name="Yang X."/>
            <person name="Jeffery I.B."/>
            <person name="Cooney J.C."/>
            <person name="Kagawa T.F."/>
            <person name="Liu W."/>
            <person name="Song Y."/>
            <person name="Salvetti E."/>
            <person name="Wrobel A."/>
            <person name="Rasinkangas P."/>
            <person name="Parkhill J."/>
            <person name="Rea M.C."/>
            <person name="O'Sullivan O."/>
            <person name="Ritari J."/>
            <person name="Douillard F.P."/>
            <person name="Paul Ross R."/>
            <person name="Yang R."/>
            <person name="Briner A.E."/>
            <person name="Felis G.E."/>
            <person name="de Vos W.M."/>
            <person name="Barrangou R."/>
            <person name="Klaenhammer T.R."/>
            <person name="Caufield P.W."/>
            <person name="Cui Y."/>
            <person name="Zhang H."/>
            <person name="O'Toole P.W."/>
        </authorList>
    </citation>
    <scope>NUCLEOTIDE SEQUENCE [LARGE SCALE GENOMIC DNA]</scope>
    <source>
        <strain evidence="7 8">DSM 20444</strain>
    </source>
</reference>
<dbReference type="GO" id="GO:0005525">
    <property type="term" value="F:GTP binding"/>
    <property type="evidence" value="ECO:0007669"/>
    <property type="project" value="UniProtKB-KW"/>
</dbReference>
<sequence>MLLMAEKTKFSVKELGYFAPNMTAKNCLIAGNVGYIITGLRDPQLVRVGDTITSATNPTEESLPGYKPAKSTVFAGFYPKNNNYNDLKSAIEKLALNDSSFHYSLENSEALGVGFRCGFLGMFHLQIIRERLKNEYNLEVLTTAPNVTYHVHLKNQLDPIVINNPISFPDFSKIDFVEEPFVKAEITTPNELLNKVMKLTSQHKGSLIDMENKADLIVIIYKIPISEIAFDFFNQLKSVSHGYATLDTTFLGYETADLVKVEVDINYAPIDALSFVVHRTDAPKLTQELVKKLKYTVPHRLYPTPVQAVVEGRSIARVDIPPLRKNAAVSGESKSISKKQALLRRQSINKRQAARNSIELPQEVFNAILELDL</sequence>
<dbReference type="Gene3D" id="3.30.70.2570">
    <property type="entry name" value="Elongation factor 4, C-terminal domain"/>
    <property type="match status" value="1"/>
</dbReference>
<feature type="domain" description="Elongation factor EFG" evidence="6">
    <location>
        <begin position="179"/>
        <end position="263"/>
    </location>
</feature>
<comment type="caution">
    <text evidence="7">The sequence shown here is derived from an EMBL/GenBank/DDBJ whole genome shotgun (WGS) entry which is preliminary data.</text>
</comment>
<dbReference type="PANTHER" id="PTHR43512">
    <property type="entry name" value="TRANSLATION FACTOR GUF1-RELATED"/>
    <property type="match status" value="1"/>
</dbReference>
<evidence type="ECO:0000256" key="5">
    <source>
        <dbReference type="ARBA" id="ARBA00023136"/>
    </source>
</evidence>
<dbReference type="SUPFAM" id="SSF54980">
    <property type="entry name" value="EF-G C-terminal domain-like"/>
    <property type="match status" value="2"/>
</dbReference>
<dbReference type="FunFam" id="3.30.70.870:FF:000004">
    <property type="entry name" value="Translation factor GUF1, mitochondrial"/>
    <property type="match status" value="1"/>
</dbReference>
<keyword evidence="1" id="KW-0547">Nucleotide-binding</keyword>
<organism evidence="7 8">
    <name type="scientific">Liquorilactobacillus mali KCTC 3596 = DSM 20444</name>
    <dbReference type="NCBI Taxonomy" id="1046596"/>
    <lineage>
        <taxon>Bacteria</taxon>
        <taxon>Bacillati</taxon>
        <taxon>Bacillota</taxon>
        <taxon>Bacilli</taxon>
        <taxon>Lactobacillales</taxon>
        <taxon>Lactobacillaceae</taxon>
        <taxon>Liquorilactobacillus</taxon>
    </lineage>
</organism>
<dbReference type="GO" id="GO:0003746">
    <property type="term" value="F:translation elongation factor activity"/>
    <property type="evidence" value="ECO:0007669"/>
    <property type="project" value="UniProtKB-KW"/>
</dbReference>
<evidence type="ECO:0000256" key="4">
    <source>
        <dbReference type="ARBA" id="ARBA00023134"/>
    </source>
</evidence>
<dbReference type="CDD" id="cd03709">
    <property type="entry name" value="lepA_C"/>
    <property type="match status" value="1"/>
</dbReference>
<dbReference type="GO" id="GO:0043022">
    <property type="term" value="F:ribosome binding"/>
    <property type="evidence" value="ECO:0007669"/>
    <property type="project" value="TreeGrafter"/>
</dbReference>
<dbReference type="InterPro" id="IPR000640">
    <property type="entry name" value="EFG_V-like"/>
</dbReference>
<dbReference type="InterPro" id="IPR038363">
    <property type="entry name" value="LepA_C_sf"/>
</dbReference>
<dbReference type="InterPro" id="IPR035647">
    <property type="entry name" value="EFG_III/V"/>
</dbReference>
<gene>
    <name evidence="7" type="ORF">FD00_GL002150</name>
</gene>
<dbReference type="InterPro" id="IPR035654">
    <property type="entry name" value="LepA_IV"/>
</dbReference>
<dbReference type="Gene3D" id="3.30.70.240">
    <property type="match status" value="1"/>
</dbReference>
<protein>
    <submittedName>
        <fullName evidence="7">GTP-binding translation elongation factor LepA</fullName>
    </submittedName>
</protein>
<dbReference type="SMART" id="SM00838">
    <property type="entry name" value="EFG_C"/>
    <property type="match status" value="1"/>
</dbReference>
<keyword evidence="8" id="KW-1185">Reference proteome</keyword>
<dbReference type="GO" id="GO:0045727">
    <property type="term" value="P:positive regulation of translation"/>
    <property type="evidence" value="ECO:0007669"/>
    <property type="project" value="TreeGrafter"/>
</dbReference>
<evidence type="ECO:0000259" key="6">
    <source>
        <dbReference type="SMART" id="SM00838"/>
    </source>
</evidence>
<dbReference type="Proteomes" id="UP000050898">
    <property type="component" value="Unassembled WGS sequence"/>
</dbReference>
<dbReference type="PANTHER" id="PTHR43512:SF4">
    <property type="entry name" value="TRANSLATION FACTOR GUF1 HOMOLOG, CHLOROPLASTIC"/>
    <property type="match status" value="1"/>
</dbReference>